<dbReference type="Proteomes" id="UP000030645">
    <property type="component" value="Unassembled WGS sequence"/>
</dbReference>
<keyword evidence="2" id="KW-1185">Reference proteome</keyword>
<dbReference type="EMBL" id="KE343691">
    <property type="protein sequence ID" value="EXB38374.1"/>
    <property type="molecule type" value="Genomic_DNA"/>
</dbReference>
<accession>W9QJ95</accession>
<name>W9QJ95_9ROSA</name>
<protein>
    <submittedName>
        <fullName evidence="1">Uncharacterized protein</fullName>
    </submittedName>
</protein>
<reference evidence="2" key="1">
    <citation type="submission" date="2013-01" db="EMBL/GenBank/DDBJ databases">
        <title>Draft Genome Sequence of a Mulberry Tree, Morus notabilis C.K. Schneid.</title>
        <authorList>
            <person name="He N."/>
            <person name="Zhao S."/>
        </authorList>
    </citation>
    <scope>NUCLEOTIDE SEQUENCE</scope>
</reference>
<proteinExistence type="predicted"/>
<evidence type="ECO:0000313" key="2">
    <source>
        <dbReference type="Proteomes" id="UP000030645"/>
    </source>
</evidence>
<gene>
    <name evidence="1" type="ORF">L484_008032</name>
</gene>
<evidence type="ECO:0000313" key="1">
    <source>
        <dbReference type="EMBL" id="EXB38374.1"/>
    </source>
</evidence>
<sequence>MVGLNDLILWWDLRSHWMVEQSFEHSFLQPVINKLKWNYSVRVLHNVCARPLPYLPSITPSKLRLVHSACQ</sequence>
<dbReference type="AlphaFoldDB" id="W9QJ95"/>
<organism evidence="1 2">
    <name type="scientific">Morus notabilis</name>
    <dbReference type="NCBI Taxonomy" id="981085"/>
    <lineage>
        <taxon>Eukaryota</taxon>
        <taxon>Viridiplantae</taxon>
        <taxon>Streptophyta</taxon>
        <taxon>Embryophyta</taxon>
        <taxon>Tracheophyta</taxon>
        <taxon>Spermatophyta</taxon>
        <taxon>Magnoliopsida</taxon>
        <taxon>eudicotyledons</taxon>
        <taxon>Gunneridae</taxon>
        <taxon>Pentapetalae</taxon>
        <taxon>rosids</taxon>
        <taxon>fabids</taxon>
        <taxon>Rosales</taxon>
        <taxon>Moraceae</taxon>
        <taxon>Moreae</taxon>
        <taxon>Morus</taxon>
    </lineage>
</organism>